<gene>
    <name evidence="2" type="ORF">CCOS01_12768</name>
</gene>
<feature type="compositionally biased region" description="Polar residues" evidence="1">
    <location>
        <begin position="172"/>
        <end position="182"/>
    </location>
</feature>
<feature type="region of interest" description="Disordered" evidence="1">
    <location>
        <begin position="123"/>
        <end position="231"/>
    </location>
</feature>
<protein>
    <submittedName>
        <fullName evidence="2">Uncharacterized protein</fullName>
    </submittedName>
</protein>
<reference evidence="2 3" key="1">
    <citation type="submission" date="2016-10" db="EMBL/GenBank/DDBJ databases">
        <title>The genome sequence of Colletotrichum fioriniae PJ7.</title>
        <authorList>
            <person name="Baroncelli R."/>
        </authorList>
    </citation>
    <scope>NUCLEOTIDE SEQUENCE [LARGE SCALE GENOMIC DNA]</scope>
    <source>
        <strain evidence="2 3">IMI 309622</strain>
    </source>
</reference>
<feature type="compositionally biased region" description="Low complexity" evidence="1">
    <location>
        <begin position="515"/>
        <end position="530"/>
    </location>
</feature>
<feature type="region of interest" description="Disordered" evidence="1">
    <location>
        <begin position="611"/>
        <end position="638"/>
    </location>
</feature>
<evidence type="ECO:0000313" key="2">
    <source>
        <dbReference type="EMBL" id="KAK1517219.1"/>
    </source>
</evidence>
<evidence type="ECO:0000256" key="1">
    <source>
        <dbReference type="SAM" id="MobiDB-lite"/>
    </source>
</evidence>
<keyword evidence="3" id="KW-1185">Reference proteome</keyword>
<proteinExistence type="predicted"/>
<dbReference type="EMBL" id="MOOE01000015">
    <property type="protein sequence ID" value="KAK1517219.1"/>
    <property type="molecule type" value="Genomic_DNA"/>
</dbReference>
<evidence type="ECO:0000313" key="3">
    <source>
        <dbReference type="Proteomes" id="UP001240678"/>
    </source>
</evidence>
<feature type="region of interest" description="Disordered" evidence="1">
    <location>
        <begin position="324"/>
        <end position="381"/>
    </location>
</feature>
<name>A0AAJ0DWF5_9PEZI</name>
<dbReference type="RefSeq" id="XP_060308964.1">
    <property type="nucleotide sequence ID" value="XM_060460916.1"/>
</dbReference>
<accession>A0AAJ0DWF5</accession>
<dbReference type="GeneID" id="85344463"/>
<sequence length="638" mass="69497">MVNHWRGDSSGFATKSNSTHALFDGVRYMRQGYHLKPGYKGLVFYITDEEVFEEALNKASQLFGARLNISETPFLLREGTTVNRDWNTPGMSSDYSDIVFGTNERSQATTRAAVQEWRESRMELTGSHQVNQGNSRRPRPGRSIAESEDDIINLVSEGDGDSDNESGDRSYNGDNGTRSQLGIEQGRHIRRDRDNMGGASQTPGRRTGGIRPAVPGKAGRADGGAATKEATQPGERIVDFKKDIEILQRAHEGLGKTVTQLEEGRLSGGLVGKAWEAIRTYLARVEDVSNRMAEAVEKQAGPVADLDFLEPDNFLTTVREADEVGSNQGDDHDSPAPWSQSRTPGHKRRREGGDRDEPDELRDDRAAKRPRPLGVGPEDDEAIRAMENKTAQAKGWEMCASNLGSRLEGESADRASVSRPSLLPLHGAGEAKLGPLWAVSWNGKLLIGPKVFAQALRFYIENTLLNQDGYRAIGPLFIKKLLQGERFPICVGTISAKSIVGGPGRGDGDGGDTPSSVRSTTTEGGSSGVSMTVANLPENVLKRAIGFWEGVAEEGELRQMTVRVLATTKETASVGGVANWYRLTSDVVKNRAARISDDEIREWLGIKASEVPQERGKCDDLDEEEDWDASGSIDDSGA</sequence>
<organism evidence="2 3">
    <name type="scientific">Colletotrichum costaricense</name>
    <dbReference type="NCBI Taxonomy" id="1209916"/>
    <lineage>
        <taxon>Eukaryota</taxon>
        <taxon>Fungi</taxon>
        <taxon>Dikarya</taxon>
        <taxon>Ascomycota</taxon>
        <taxon>Pezizomycotina</taxon>
        <taxon>Sordariomycetes</taxon>
        <taxon>Hypocreomycetidae</taxon>
        <taxon>Glomerellales</taxon>
        <taxon>Glomerellaceae</taxon>
        <taxon>Colletotrichum</taxon>
        <taxon>Colletotrichum acutatum species complex</taxon>
    </lineage>
</organism>
<feature type="compositionally biased region" description="Polar residues" evidence="1">
    <location>
        <begin position="126"/>
        <end position="135"/>
    </location>
</feature>
<comment type="caution">
    <text evidence="2">The sequence shown here is derived from an EMBL/GenBank/DDBJ whole genome shotgun (WGS) entry which is preliminary data.</text>
</comment>
<feature type="compositionally biased region" description="Basic and acidic residues" evidence="1">
    <location>
        <begin position="185"/>
        <end position="195"/>
    </location>
</feature>
<dbReference type="AlphaFoldDB" id="A0AAJ0DWF5"/>
<dbReference type="Proteomes" id="UP001240678">
    <property type="component" value="Unassembled WGS sequence"/>
</dbReference>
<feature type="region of interest" description="Disordered" evidence="1">
    <location>
        <begin position="501"/>
        <end position="530"/>
    </location>
</feature>